<dbReference type="Pfam" id="PF00085">
    <property type="entry name" value="Thioredoxin"/>
    <property type="match status" value="1"/>
</dbReference>
<dbReference type="InterPro" id="IPR034907">
    <property type="entry name" value="NDK-like_dom"/>
</dbReference>
<dbReference type="SUPFAM" id="SSF52833">
    <property type="entry name" value="Thioredoxin-like"/>
    <property type="match status" value="1"/>
</dbReference>
<dbReference type="CDD" id="cd02948">
    <property type="entry name" value="TRX_NDPK"/>
    <property type="match status" value="1"/>
</dbReference>
<dbReference type="InterPro" id="IPR036249">
    <property type="entry name" value="Thioredoxin-like_sf"/>
</dbReference>
<feature type="domain" description="Thioredoxin" evidence="4">
    <location>
        <begin position="1"/>
        <end position="115"/>
    </location>
</feature>
<dbReference type="Gene3D" id="3.40.30.10">
    <property type="entry name" value="Glutaredoxin"/>
    <property type="match status" value="1"/>
</dbReference>
<dbReference type="InterPro" id="IPR051766">
    <property type="entry name" value="TXND_domain-containing"/>
</dbReference>
<dbReference type="PROSITE" id="PS51352">
    <property type="entry name" value="THIOREDOXIN_2"/>
    <property type="match status" value="1"/>
</dbReference>
<dbReference type="Gene3D" id="3.30.70.141">
    <property type="entry name" value="Nucleoside diphosphate kinase-like domain"/>
    <property type="match status" value="1"/>
</dbReference>
<evidence type="ECO:0000313" key="6">
    <source>
        <dbReference type="Proteomes" id="UP001162483"/>
    </source>
</evidence>
<dbReference type="CDD" id="cd04416">
    <property type="entry name" value="NDPk_TX"/>
    <property type="match status" value="1"/>
</dbReference>
<dbReference type="InterPro" id="IPR013766">
    <property type="entry name" value="Thioredoxin_domain"/>
</dbReference>
<dbReference type="PANTHER" id="PTHR46135:SF3">
    <property type="entry name" value="NME_NM23 FAMILY MEMBER 8"/>
    <property type="match status" value="1"/>
</dbReference>
<comment type="caution">
    <text evidence="2">Lacks conserved residue(s) required for the propagation of feature annotation.</text>
</comment>
<dbReference type="Proteomes" id="UP001162483">
    <property type="component" value="Unassembled WGS sequence"/>
</dbReference>
<accession>A0ABN9DPH3</accession>
<protein>
    <recommendedName>
        <fullName evidence="4">Thioredoxin domain-containing protein</fullName>
    </recommendedName>
</protein>
<comment type="caution">
    <text evidence="5">The sequence shown here is derived from an EMBL/GenBank/DDBJ whole genome shotgun (WGS) entry which is preliminary data.</text>
</comment>
<dbReference type="InterPro" id="IPR036850">
    <property type="entry name" value="NDK-like_dom_sf"/>
</dbReference>
<proteinExistence type="inferred from homology"/>
<evidence type="ECO:0000256" key="1">
    <source>
        <dbReference type="ARBA" id="ARBA00008142"/>
    </source>
</evidence>
<gene>
    <name evidence="5" type="ORF">SPARVUS_LOCUS7839468</name>
</gene>
<sequence length="305" mass="33759">MASKKKDVSLQVIISNQEQWEETLSSKGLLVVDVYQAWCGPCKTAVSLFRKIKNELGDDLLQFAVAEADSIDVLEKYRGKCEPTFLFFAGGELVAVVRGANAPLLQKTIIDQLEAEKKVLNQGLDRKVVKDEALLEEEDETSPIPSQAEDDELFPSGKSYTVAIIKPDAVAHGKTDEIIMKIQEAGFEILANEEKTMTELEARDFYQHRAGEVYTDSMVQKSVKGPCLMMILSKENAVQEWRELMGPTDPTIAQTSAPDSLRSLFAKSILQNAVHGSSNINHATEKIKFIFGDIDLEGNISGKFS</sequence>
<organism evidence="5 6">
    <name type="scientific">Staurois parvus</name>
    <dbReference type="NCBI Taxonomy" id="386267"/>
    <lineage>
        <taxon>Eukaryota</taxon>
        <taxon>Metazoa</taxon>
        <taxon>Chordata</taxon>
        <taxon>Craniata</taxon>
        <taxon>Vertebrata</taxon>
        <taxon>Euteleostomi</taxon>
        <taxon>Amphibia</taxon>
        <taxon>Batrachia</taxon>
        <taxon>Anura</taxon>
        <taxon>Neobatrachia</taxon>
        <taxon>Ranoidea</taxon>
        <taxon>Ranidae</taxon>
        <taxon>Staurois</taxon>
    </lineage>
</organism>
<dbReference type="PRINTS" id="PR01243">
    <property type="entry name" value="NUCDPKINASE"/>
</dbReference>
<evidence type="ECO:0000313" key="5">
    <source>
        <dbReference type="EMBL" id="CAI9573889.1"/>
    </source>
</evidence>
<comment type="similarity">
    <text evidence="1 2 3">Belongs to the NDK family.</text>
</comment>
<dbReference type="EMBL" id="CATNWA010014606">
    <property type="protein sequence ID" value="CAI9573889.1"/>
    <property type="molecule type" value="Genomic_DNA"/>
</dbReference>
<dbReference type="SMART" id="SM00562">
    <property type="entry name" value="NDK"/>
    <property type="match status" value="1"/>
</dbReference>
<evidence type="ECO:0000259" key="4">
    <source>
        <dbReference type="PROSITE" id="PS51352"/>
    </source>
</evidence>
<keyword evidence="6" id="KW-1185">Reference proteome</keyword>
<name>A0ABN9DPH3_9NEOB</name>
<dbReference type="PROSITE" id="PS51374">
    <property type="entry name" value="NDPK_LIKE"/>
    <property type="match status" value="1"/>
</dbReference>
<evidence type="ECO:0000256" key="2">
    <source>
        <dbReference type="PROSITE-ProRule" id="PRU00706"/>
    </source>
</evidence>
<reference evidence="5" key="1">
    <citation type="submission" date="2023-05" db="EMBL/GenBank/DDBJ databases">
        <authorList>
            <person name="Stuckert A."/>
        </authorList>
    </citation>
    <scope>NUCLEOTIDE SEQUENCE</scope>
</reference>
<evidence type="ECO:0000256" key="3">
    <source>
        <dbReference type="RuleBase" id="RU004011"/>
    </source>
</evidence>
<dbReference type="SUPFAM" id="SSF54919">
    <property type="entry name" value="Nucleoside diphosphate kinase, NDK"/>
    <property type="match status" value="1"/>
</dbReference>
<dbReference type="InterPro" id="IPR001564">
    <property type="entry name" value="Nucleoside_diP_kinase"/>
</dbReference>
<dbReference type="Pfam" id="PF00334">
    <property type="entry name" value="NDK"/>
    <property type="match status" value="1"/>
</dbReference>
<dbReference type="PANTHER" id="PTHR46135">
    <property type="entry name" value="NME/NM23 FAMILY MEMBER 8"/>
    <property type="match status" value="1"/>
</dbReference>